<comment type="caution">
    <text evidence="1">The sequence shown here is derived from an EMBL/GenBank/DDBJ whole genome shotgun (WGS) entry which is preliminary data.</text>
</comment>
<protein>
    <submittedName>
        <fullName evidence="1">8105_t:CDS:1</fullName>
    </submittedName>
</protein>
<organism evidence="1 2">
    <name type="scientific">Cetraspora pellucida</name>
    <dbReference type="NCBI Taxonomy" id="1433469"/>
    <lineage>
        <taxon>Eukaryota</taxon>
        <taxon>Fungi</taxon>
        <taxon>Fungi incertae sedis</taxon>
        <taxon>Mucoromycota</taxon>
        <taxon>Glomeromycotina</taxon>
        <taxon>Glomeromycetes</taxon>
        <taxon>Diversisporales</taxon>
        <taxon>Gigasporaceae</taxon>
        <taxon>Cetraspora</taxon>
    </lineage>
</organism>
<name>A0A9N9H4T9_9GLOM</name>
<dbReference type="AlphaFoldDB" id="A0A9N9H4T9"/>
<evidence type="ECO:0000313" key="1">
    <source>
        <dbReference type="EMBL" id="CAG8653307.1"/>
    </source>
</evidence>
<proteinExistence type="predicted"/>
<keyword evidence="2" id="KW-1185">Reference proteome</keyword>
<reference evidence="1" key="1">
    <citation type="submission" date="2021-06" db="EMBL/GenBank/DDBJ databases">
        <authorList>
            <person name="Kallberg Y."/>
            <person name="Tangrot J."/>
            <person name="Rosling A."/>
        </authorList>
    </citation>
    <scope>NUCLEOTIDE SEQUENCE</scope>
    <source>
        <strain evidence="1">FL966</strain>
    </source>
</reference>
<accession>A0A9N9H4T9</accession>
<gene>
    <name evidence="1" type="ORF">CPELLU_LOCUS9444</name>
</gene>
<evidence type="ECO:0000313" key="2">
    <source>
        <dbReference type="Proteomes" id="UP000789759"/>
    </source>
</evidence>
<dbReference type="EMBL" id="CAJVQA010007212">
    <property type="protein sequence ID" value="CAG8653307.1"/>
    <property type="molecule type" value="Genomic_DNA"/>
</dbReference>
<sequence length="41" mass="4876">MFNKKMNLHKLVILNSNNAHLDRENRIVFVRNYCSGPLFEV</sequence>
<dbReference type="Proteomes" id="UP000789759">
    <property type="component" value="Unassembled WGS sequence"/>
</dbReference>